<dbReference type="Proteomes" id="UP000681594">
    <property type="component" value="Unassembled WGS sequence"/>
</dbReference>
<name>A0ABS4AK92_9PROT</name>
<dbReference type="RefSeq" id="WP_209381718.1">
    <property type="nucleotide sequence ID" value="NZ_JAGIZB010000036.1"/>
</dbReference>
<evidence type="ECO:0000313" key="1">
    <source>
        <dbReference type="EMBL" id="MBP0447450.1"/>
    </source>
</evidence>
<gene>
    <name evidence="1" type="ORF">J8J14_22065</name>
</gene>
<evidence type="ECO:0000313" key="2">
    <source>
        <dbReference type="Proteomes" id="UP000681594"/>
    </source>
</evidence>
<sequence>MTPFRRSIPDGLLSALKGLAQDAEPNWWRELLAHRFTDVLGKKQPLYVAFRDGYLNAYVEGQSVLKLGWDERAGRVRGEIHEKYVDPTATGQRYYTFDGERHRTPDGAAAEHVPDLEARVATAQGYARPKKADSAPGEKQGVAAIVARSPNVVDVEMALPPNPGMPRVADRIDLVALEREEGKIRIVLYEAKNFTNTSSLRAETGPARVHEQIERYEGWLTPQRRAELVGAVRKACEYHREIHLMRAACGGSDRAGPFAEAHPVIAEALEPGSRLDVDGKPRLLIMGPEVGRAGVWEPHRRKLEAHGLVGRIRVVPDLDAPLPGG</sequence>
<organism evidence="1 2">
    <name type="scientific">Pararoseomonas baculiformis</name>
    <dbReference type="NCBI Taxonomy" id="2820812"/>
    <lineage>
        <taxon>Bacteria</taxon>
        <taxon>Pseudomonadati</taxon>
        <taxon>Pseudomonadota</taxon>
        <taxon>Alphaproteobacteria</taxon>
        <taxon>Acetobacterales</taxon>
        <taxon>Acetobacteraceae</taxon>
        <taxon>Pararoseomonas</taxon>
    </lineage>
</organism>
<protein>
    <submittedName>
        <fullName evidence="1">Uncharacterized protein</fullName>
    </submittedName>
</protein>
<reference evidence="1 2" key="1">
    <citation type="submission" date="2021-03" db="EMBL/GenBank/DDBJ databases">
        <authorList>
            <person name="So Y."/>
        </authorList>
    </citation>
    <scope>NUCLEOTIDE SEQUENCE [LARGE SCALE GENOMIC DNA]</scope>
    <source>
        <strain evidence="1 2">SSH11</strain>
    </source>
</reference>
<keyword evidence="2" id="KW-1185">Reference proteome</keyword>
<accession>A0ABS4AK92</accession>
<proteinExistence type="predicted"/>
<comment type="caution">
    <text evidence="1">The sequence shown here is derived from an EMBL/GenBank/DDBJ whole genome shotgun (WGS) entry which is preliminary data.</text>
</comment>
<dbReference type="EMBL" id="JAGIZB010000036">
    <property type="protein sequence ID" value="MBP0447450.1"/>
    <property type="molecule type" value="Genomic_DNA"/>
</dbReference>